<organism evidence="1 2">
    <name type="scientific">Helcococcus ovis</name>
    <dbReference type="NCBI Taxonomy" id="72026"/>
    <lineage>
        <taxon>Bacteria</taxon>
        <taxon>Bacillati</taxon>
        <taxon>Bacillota</taxon>
        <taxon>Tissierellia</taxon>
        <taxon>Tissierellales</taxon>
        <taxon>Peptoniphilaceae</taxon>
        <taxon>Helcococcus</taxon>
    </lineage>
</organism>
<dbReference type="GO" id="GO:0006281">
    <property type="term" value="P:DNA repair"/>
    <property type="evidence" value="ECO:0007669"/>
    <property type="project" value="TreeGrafter"/>
</dbReference>
<dbReference type="Gene3D" id="3.40.50.1000">
    <property type="entry name" value="HAD superfamily/HAD-like"/>
    <property type="match status" value="1"/>
</dbReference>
<dbReference type="InterPro" id="IPR023198">
    <property type="entry name" value="PGP-like_dom2"/>
</dbReference>
<dbReference type="GO" id="GO:0008967">
    <property type="term" value="F:phosphoglycolate phosphatase activity"/>
    <property type="evidence" value="ECO:0007669"/>
    <property type="project" value="TreeGrafter"/>
</dbReference>
<dbReference type="SFLD" id="SFLDG01135">
    <property type="entry name" value="C1.5.6:_HAD__Beta-PGM__Phospha"/>
    <property type="match status" value="1"/>
</dbReference>
<accession>A0A4R9C255</accession>
<proteinExistence type="predicted"/>
<dbReference type="Proteomes" id="UP000297454">
    <property type="component" value="Unassembled WGS sequence"/>
</dbReference>
<evidence type="ECO:0000313" key="2">
    <source>
        <dbReference type="Proteomes" id="UP000297454"/>
    </source>
</evidence>
<dbReference type="SUPFAM" id="SSF56784">
    <property type="entry name" value="HAD-like"/>
    <property type="match status" value="1"/>
</dbReference>
<keyword evidence="2" id="KW-1185">Reference proteome</keyword>
<dbReference type="InterPro" id="IPR041492">
    <property type="entry name" value="HAD_2"/>
</dbReference>
<dbReference type="SFLD" id="SFLDG01129">
    <property type="entry name" value="C1.5:_HAD__Beta-PGM__Phosphata"/>
    <property type="match status" value="1"/>
</dbReference>
<protein>
    <submittedName>
        <fullName evidence="1">HAD family hydrolase</fullName>
    </submittedName>
</protein>
<name>A0A4R9C255_9FIRM</name>
<dbReference type="NCBIfam" id="TIGR01549">
    <property type="entry name" value="HAD-SF-IA-v1"/>
    <property type="match status" value="1"/>
</dbReference>
<comment type="caution">
    <text evidence="1">The sequence shown here is derived from an EMBL/GenBank/DDBJ whole genome shotgun (WGS) entry which is preliminary data.</text>
</comment>
<dbReference type="GO" id="GO:0005829">
    <property type="term" value="C:cytosol"/>
    <property type="evidence" value="ECO:0007669"/>
    <property type="project" value="TreeGrafter"/>
</dbReference>
<gene>
    <name evidence="1" type="ORF">EQF91_02210</name>
</gene>
<reference evidence="1 2" key="1">
    <citation type="submission" date="2019-01" db="EMBL/GenBank/DDBJ databases">
        <title>Draft Genome Sequences of Helcococcus ovis Strains Isolated from the Uterus and Vagina of Dairy Cows with Metritis.</title>
        <authorList>
            <person name="Cunha F."/>
            <person name="Jeon S.J."/>
            <person name="Kutzer P."/>
            <person name="Galvao K.N."/>
        </authorList>
    </citation>
    <scope>NUCLEOTIDE SEQUENCE [LARGE SCALE GENOMIC DNA]</scope>
    <source>
        <strain evidence="1 2">KG-37</strain>
    </source>
</reference>
<dbReference type="InterPro" id="IPR006439">
    <property type="entry name" value="HAD-SF_hydro_IA"/>
</dbReference>
<dbReference type="EMBL" id="SCFR01000005">
    <property type="protein sequence ID" value="TFF66960.1"/>
    <property type="molecule type" value="Genomic_DNA"/>
</dbReference>
<dbReference type="PANTHER" id="PTHR43434:SF1">
    <property type="entry name" value="PHOSPHOGLYCOLATE PHOSPHATASE"/>
    <property type="match status" value="1"/>
</dbReference>
<keyword evidence="1" id="KW-0378">Hydrolase</keyword>
<dbReference type="PROSITE" id="PS01228">
    <property type="entry name" value="COF_1"/>
    <property type="match status" value="1"/>
</dbReference>
<dbReference type="InterPro" id="IPR036412">
    <property type="entry name" value="HAD-like_sf"/>
</dbReference>
<evidence type="ECO:0000313" key="1">
    <source>
        <dbReference type="EMBL" id="TFF66960.1"/>
    </source>
</evidence>
<dbReference type="NCBIfam" id="TIGR01509">
    <property type="entry name" value="HAD-SF-IA-v3"/>
    <property type="match status" value="1"/>
</dbReference>
<dbReference type="PANTHER" id="PTHR43434">
    <property type="entry name" value="PHOSPHOGLYCOLATE PHOSPHATASE"/>
    <property type="match status" value="1"/>
</dbReference>
<dbReference type="AlphaFoldDB" id="A0A4R9C255"/>
<sequence>MNLGDKMKLIAFDVDGTILNTLDSIVYQVNETLYEKGFYKIDEPEYIRKALGYGSRYLIEQALMFSHNHIYDAKIIDEVLAHYTKRYNAEPSYLTVPYVGIVDLIKKLKEEGYMLVAYSNKPDTVLQPLFKELVGDGLFDIVLGLVDGKPGKPNPLVLNELIEKLEISKDEILYIGDSEVDVETGKNTGVKTIAVTWGFRDKDFLETTSADYIVDTTDELKELIDSMK</sequence>
<dbReference type="PRINTS" id="PR00413">
    <property type="entry name" value="HADHALOGNASE"/>
</dbReference>
<dbReference type="Gene3D" id="1.10.150.240">
    <property type="entry name" value="Putative phosphatase, domain 2"/>
    <property type="match status" value="1"/>
</dbReference>
<dbReference type="Pfam" id="PF13419">
    <property type="entry name" value="HAD_2"/>
    <property type="match status" value="1"/>
</dbReference>
<dbReference type="InterPro" id="IPR050155">
    <property type="entry name" value="HAD-like_hydrolase_sf"/>
</dbReference>
<dbReference type="InterPro" id="IPR023214">
    <property type="entry name" value="HAD_sf"/>
</dbReference>
<dbReference type="SFLD" id="SFLDS00003">
    <property type="entry name" value="Haloacid_Dehalogenase"/>
    <property type="match status" value="1"/>
</dbReference>